<dbReference type="PaxDb" id="4097-A0A1S3Z4A2"/>
<sequence>MGAQTGTGDYVEEVVLLDHILELIAAFASPFSKGINGVNFASGGAGVVSTTHPGLRKSYRNFISNDYMGGLTKKCSQQLHGPEEYLGMVVGNLTQELYEKGARKFGFLSLSPLGCLPALRALNPGGGCFEAASDLALAHNNALQHILQDF</sequence>
<reference evidence="2" key="1">
    <citation type="submission" date="2025-08" db="UniProtKB">
        <authorList>
            <consortium name="RefSeq"/>
        </authorList>
    </citation>
    <scope>IDENTIFICATION</scope>
</reference>
<dbReference type="PANTHER" id="PTHR45966">
    <property type="entry name" value="GDSL-LIKE LIPASE/ACYLHYDROLASE"/>
    <property type="match status" value="1"/>
</dbReference>
<dbReference type="RefSeq" id="XP_016459169.1">
    <property type="nucleotide sequence ID" value="XM_016603683.1"/>
</dbReference>
<keyword evidence="1" id="KW-0732">Signal</keyword>
<name>A0A1S3Z4A2_TOBAC</name>
<dbReference type="InterPro" id="IPR044552">
    <property type="entry name" value="GLIP1-5/GLL25"/>
</dbReference>
<dbReference type="KEGG" id="nta:107782746"/>
<dbReference type="STRING" id="4097.A0A1S3Z4A2"/>
<evidence type="ECO:0000313" key="2">
    <source>
        <dbReference type="RefSeq" id="XP_016459169.1"/>
    </source>
</evidence>
<dbReference type="GO" id="GO:0016298">
    <property type="term" value="F:lipase activity"/>
    <property type="evidence" value="ECO:0000318"/>
    <property type="project" value="GO_Central"/>
</dbReference>
<dbReference type="Gene3D" id="3.40.50.1110">
    <property type="entry name" value="SGNH hydrolase"/>
    <property type="match status" value="1"/>
</dbReference>
<organism evidence="2">
    <name type="scientific">Nicotiana tabacum</name>
    <name type="common">Common tobacco</name>
    <dbReference type="NCBI Taxonomy" id="4097"/>
    <lineage>
        <taxon>Eukaryota</taxon>
        <taxon>Viridiplantae</taxon>
        <taxon>Streptophyta</taxon>
        <taxon>Embryophyta</taxon>
        <taxon>Tracheophyta</taxon>
        <taxon>Spermatophyta</taxon>
        <taxon>Magnoliopsida</taxon>
        <taxon>eudicotyledons</taxon>
        <taxon>Gunneridae</taxon>
        <taxon>Pentapetalae</taxon>
        <taxon>asterids</taxon>
        <taxon>lamiids</taxon>
        <taxon>Solanales</taxon>
        <taxon>Solanaceae</taxon>
        <taxon>Nicotianoideae</taxon>
        <taxon>Nicotianeae</taxon>
        <taxon>Nicotiana</taxon>
    </lineage>
</organism>
<dbReference type="AlphaFoldDB" id="A0A1S3Z4A2"/>
<accession>A0A1S3Z4A2</accession>
<dbReference type="InterPro" id="IPR036514">
    <property type="entry name" value="SGNH_hydro_sf"/>
</dbReference>
<gene>
    <name evidence="2" type="primary">LOC107782746</name>
</gene>
<dbReference type="OrthoDB" id="1699368at2759"/>
<protein>
    <submittedName>
        <fullName evidence="2">GDSL esterase/lipase 5-like</fullName>
    </submittedName>
</protein>
<evidence type="ECO:0000256" key="1">
    <source>
        <dbReference type="ARBA" id="ARBA00022729"/>
    </source>
</evidence>
<dbReference type="PANTHER" id="PTHR45966:SF13">
    <property type="entry name" value="GDSL ESTERASE_LIPASE"/>
    <property type="match status" value="1"/>
</dbReference>
<proteinExistence type="predicted"/>